<dbReference type="AlphaFoldDB" id="A0A8X6IYM3"/>
<dbReference type="Proteomes" id="UP000886998">
    <property type="component" value="Unassembled WGS sequence"/>
</dbReference>
<dbReference type="EMBL" id="BMAV01028243">
    <property type="protein sequence ID" value="GFS66498.1"/>
    <property type="molecule type" value="Genomic_DNA"/>
</dbReference>
<reference evidence="2" key="1">
    <citation type="submission" date="2020-08" db="EMBL/GenBank/DDBJ databases">
        <title>Multicomponent nature underlies the extraordinary mechanical properties of spider dragline silk.</title>
        <authorList>
            <person name="Kono N."/>
            <person name="Nakamura H."/>
            <person name="Mori M."/>
            <person name="Yoshida Y."/>
            <person name="Ohtoshi R."/>
            <person name="Malay A.D."/>
            <person name="Moran D.A.P."/>
            <person name="Tomita M."/>
            <person name="Numata K."/>
            <person name="Arakawa K."/>
        </authorList>
    </citation>
    <scope>NUCLEOTIDE SEQUENCE</scope>
</reference>
<evidence type="ECO:0000313" key="3">
    <source>
        <dbReference type="Proteomes" id="UP000886998"/>
    </source>
</evidence>
<keyword evidence="1" id="KW-0812">Transmembrane</keyword>
<sequence>MDLKLSGKVGSLPGFKIGVTEAVFQAGGKVSWVIIEIVIVREQSRNQPFVVFVVMWIGNIVHFKLILRAFAIVSAFSVSEYAMVVCPLSVGMGDPETSG</sequence>
<keyword evidence="3" id="KW-1185">Reference proteome</keyword>
<keyword evidence="1" id="KW-0472">Membrane</keyword>
<accession>A0A8X6IYM3</accession>
<proteinExistence type="predicted"/>
<comment type="caution">
    <text evidence="2">The sequence shown here is derived from an EMBL/GenBank/DDBJ whole genome shotgun (WGS) entry which is preliminary data.</text>
</comment>
<evidence type="ECO:0000256" key="1">
    <source>
        <dbReference type="SAM" id="Phobius"/>
    </source>
</evidence>
<evidence type="ECO:0000313" key="2">
    <source>
        <dbReference type="EMBL" id="GFS66498.1"/>
    </source>
</evidence>
<gene>
    <name evidence="2" type="ORF">TNIN_256041</name>
</gene>
<feature type="transmembrane region" description="Helical" evidence="1">
    <location>
        <begin position="49"/>
        <end position="67"/>
    </location>
</feature>
<organism evidence="2 3">
    <name type="scientific">Trichonephila inaurata madagascariensis</name>
    <dbReference type="NCBI Taxonomy" id="2747483"/>
    <lineage>
        <taxon>Eukaryota</taxon>
        <taxon>Metazoa</taxon>
        <taxon>Ecdysozoa</taxon>
        <taxon>Arthropoda</taxon>
        <taxon>Chelicerata</taxon>
        <taxon>Arachnida</taxon>
        <taxon>Araneae</taxon>
        <taxon>Araneomorphae</taxon>
        <taxon>Entelegynae</taxon>
        <taxon>Araneoidea</taxon>
        <taxon>Nephilidae</taxon>
        <taxon>Trichonephila</taxon>
        <taxon>Trichonephila inaurata</taxon>
    </lineage>
</organism>
<protein>
    <submittedName>
        <fullName evidence="2">Uncharacterized protein</fullName>
    </submittedName>
</protein>
<keyword evidence="1" id="KW-1133">Transmembrane helix</keyword>
<name>A0A8X6IYM3_9ARAC</name>